<keyword evidence="2" id="KW-1185">Reference proteome</keyword>
<name>A0A829YGQ2_9GAMM</name>
<evidence type="ECO:0000313" key="1">
    <source>
        <dbReference type="EMBL" id="GFE82390.1"/>
    </source>
</evidence>
<evidence type="ECO:0000313" key="2">
    <source>
        <dbReference type="Proteomes" id="UP000445000"/>
    </source>
</evidence>
<accession>A0A829YGQ2</accession>
<protein>
    <submittedName>
        <fullName evidence="1">Uncharacterized protein</fullName>
    </submittedName>
</protein>
<dbReference type="RefSeq" id="WP_161814041.1">
    <property type="nucleotide sequence ID" value="NZ_BLJN01000004.1"/>
</dbReference>
<sequence length="82" mass="9288">MTVVKPNDPDTYGELARRLRDDANDSVLSEYRSCFEQARDSARQRLHEPLPADEFRSQQALAQCTDLSIEVLNAVHATLREG</sequence>
<reference evidence="2" key="1">
    <citation type="submission" date="2020-01" db="EMBL/GenBank/DDBJ databases">
        <title>'Steroidobacter agaridevorans' sp. nov., agar-degrading bacteria isolated from rhizosphere soils.</title>
        <authorList>
            <person name="Ikenaga M."/>
            <person name="Kataoka M."/>
            <person name="Murouchi A."/>
            <person name="Katsuragi S."/>
            <person name="Sakai M."/>
        </authorList>
    </citation>
    <scope>NUCLEOTIDE SEQUENCE [LARGE SCALE GENOMIC DNA]</scope>
    <source>
        <strain evidence="2">YU21-B</strain>
    </source>
</reference>
<comment type="caution">
    <text evidence="1">The sequence shown here is derived from an EMBL/GenBank/DDBJ whole genome shotgun (WGS) entry which is preliminary data.</text>
</comment>
<proteinExistence type="predicted"/>
<dbReference type="EMBL" id="BLJN01000004">
    <property type="protein sequence ID" value="GFE82390.1"/>
    <property type="molecule type" value="Genomic_DNA"/>
</dbReference>
<dbReference type="Proteomes" id="UP000445000">
    <property type="component" value="Unassembled WGS sequence"/>
</dbReference>
<gene>
    <name evidence="1" type="ORF">GCM10011487_43900</name>
</gene>
<dbReference type="AlphaFoldDB" id="A0A829YGQ2"/>
<organism evidence="1 2">
    <name type="scientific">Steroidobacter agaridevorans</name>
    <dbReference type="NCBI Taxonomy" id="2695856"/>
    <lineage>
        <taxon>Bacteria</taxon>
        <taxon>Pseudomonadati</taxon>
        <taxon>Pseudomonadota</taxon>
        <taxon>Gammaproteobacteria</taxon>
        <taxon>Steroidobacterales</taxon>
        <taxon>Steroidobacteraceae</taxon>
        <taxon>Steroidobacter</taxon>
    </lineage>
</organism>